<feature type="compositionally biased region" description="Polar residues" evidence="10">
    <location>
        <begin position="56"/>
        <end position="80"/>
    </location>
</feature>
<keyword evidence="5" id="KW-0378">Hydrolase</keyword>
<dbReference type="PROSITE" id="PS50847">
    <property type="entry name" value="GRAM_POS_ANCHORING"/>
    <property type="match status" value="1"/>
</dbReference>
<feature type="chain" id="PRO_5008018537" evidence="12">
    <location>
        <begin position="31"/>
        <end position="1368"/>
    </location>
</feature>
<protein>
    <submittedName>
        <fullName evidence="15">Calcineurin-like phosphoesterase</fullName>
    </submittedName>
</protein>
<evidence type="ECO:0000256" key="1">
    <source>
        <dbReference type="ARBA" id="ARBA00022512"/>
    </source>
</evidence>
<evidence type="ECO:0000259" key="14">
    <source>
        <dbReference type="PROSITE" id="PS50853"/>
    </source>
</evidence>
<proteinExistence type="inferred from homology"/>
<dbReference type="SUPFAM" id="SSF56300">
    <property type="entry name" value="Metallo-dependent phosphatases"/>
    <property type="match status" value="1"/>
</dbReference>
<keyword evidence="1" id="KW-0134">Cell wall</keyword>
<evidence type="ECO:0000256" key="8">
    <source>
        <dbReference type="ARBA" id="ARBA00023157"/>
    </source>
</evidence>
<feature type="domain" description="Gram-positive cocci surface proteins LPxTG" evidence="13">
    <location>
        <begin position="1334"/>
        <end position="1368"/>
    </location>
</feature>
<feature type="compositionally biased region" description="Gly residues" evidence="10">
    <location>
        <begin position="1273"/>
        <end position="1290"/>
    </location>
</feature>
<dbReference type="InterPro" id="IPR013783">
    <property type="entry name" value="Ig-like_fold"/>
</dbReference>
<dbReference type="Pfam" id="PF07554">
    <property type="entry name" value="FIVAR"/>
    <property type="match status" value="2"/>
</dbReference>
<feature type="region of interest" description="Disordered" evidence="10">
    <location>
        <begin position="48"/>
        <end position="82"/>
    </location>
</feature>
<dbReference type="Gene3D" id="2.60.40.10">
    <property type="entry name" value="Immunoglobulins"/>
    <property type="match status" value="2"/>
</dbReference>
<dbReference type="PANTHER" id="PTHR42988:SF2">
    <property type="entry name" value="CYCLIC NUCLEOTIDE PHOSPHODIESTERASE CBUA0032-RELATED"/>
    <property type="match status" value="1"/>
</dbReference>
<evidence type="ECO:0000256" key="10">
    <source>
        <dbReference type="SAM" id="MobiDB-lite"/>
    </source>
</evidence>
<dbReference type="STRING" id="39482.ERS852491_01075"/>
<comment type="similarity">
    <text evidence="9">Belongs to the cyclic nucleotide phosphodiesterase class-III family.</text>
</comment>
<evidence type="ECO:0000259" key="13">
    <source>
        <dbReference type="PROSITE" id="PS50847"/>
    </source>
</evidence>
<keyword evidence="2" id="KW-0964">Secreted</keyword>
<organism evidence="15 16">
    <name type="scientific">Faecalicatena contorta</name>
    <dbReference type="NCBI Taxonomy" id="39482"/>
    <lineage>
        <taxon>Bacteria</taxon>
        <taxon>Bacillati</taxon>
        <taxon>Bacillota</taxon>
        <taxon>Clostridia</taxon>
        <taxon>Lachnospirales</taxon>
        <taxon>Lachnospiraceae</taxon>
        <taxon>Faecalicatena</taxon>
    </lineage>
</organism>
<dbReference type="GO" id="GO:0016787">
    <property type="term" value="F:hydrolase activity"/>
    <property type="evidence" value="ECO:0007669"/>
    <property type="project" value="UniProtKB-KW"/>
</dbReference>
<dbReference type="Proteomes" id="UP000095544">
    <property type="component" value="Unassembled WGS sequence"/>
</dbReference>
<keyword evidence="8" id="KW-1015">Disulfide bond</keyword>
<keyword evidence="11" id="KW-0812">Transmembrane</keyword>
<feature type="transmembrane region" description="Helical" evidence="11">
    <location>
        <begin position="1343"/>
        <end position="1363"/>
    </location>
</feature>
<keyword evidence="11" id="KW-1133">Transmembrane helix</keyword>
<dbReference type="InterPro" id="IPR004843">
    <property type="entry name" value="Calcineurin-like_PHP"/>
</dbReference>
<feature type="compositionally biased region" description="Low complexity" evidence="10">
    <location>
        <begin position="1291"/>
        <end position="1318"/>
    </location>
</feature>
<evidence type="ECO:0000256" key="6">
    <source>
        <dbReference type="ARBA" id="ARBA00023004"/>
    </source>
</evidence>
<reference evidence="15 16" key="1">
    <citation type="submission" date="2015-09" db="EMBL/GenBank/DDBJ databases">
        <authorList>
            <consortium name="Pathogen Informatics"/>
        </authorList>
    </citation>
    <scope>NUCLEOTIDE SEQUENCE [LARGE SCALE GENOMIC DNA]</scope>
    <source>
        <strain evidence="15 16">2789STDY5834876</strain>
    </source>
</reference>
<dbReference type="InterPro" id="IPR003961">
    <property type="entry name" value="FN3_dom"/>
</dbReference>
<sequence>MKGKMMKKLLAMAIAAASIMSAPGLLTANAAGNTAGNMAGNTLADTAADTGARDQAASQRSTGETDTQPMEANGFLSSEGDTARTVDGAADVSFGVVSDTHVRQDKATEKSRLAKAASFFSQAGLDRMVVAGDLTDSGSASEYDAWGSIINENLSIPLIASMGNHENNSADYFTKTTGNKPNNHQVVNGYHFITLSPGSGQLDPETGKGTTQGGGNYSYAVEWLEEQLTAAEADTPDKPIFVFFHHPIKNTFYVSTEWYGSGLDEVFKSHPHAVTFSGHIHSPNNMPTSIWQDGGYTAVNTVTLSYMEMETGMIYGSVPPNASQIAQGLVVEASGSRVTIKNYDFLADKWIPQTWTFDVNETLPYTDERAESAKAPYFEEGAALTVSEIKDDSARLTFDQAKVPENNVGDLVHSYKYEFINTDTQTVVKTFKTWSNYYLQPMPEQITQVAPDLEGGTSYEVRIYAIDAYQKMSEDYLTQTFKTTGESSTEPGLDDMVSGVPKADLLDVDFSDGSIADHSESGNTFYGSDGSNITMDEGLGKYAASFTGNTEEAFLTDWSAEQYDKTNDDFTIESTFKVDKFSGGYVDLFGNMESAGIGFEIPAYDEESASLEAWVHIGGSYKRPIATGALKYGEWNHGVITYDGSKVTLYLNGQKIASREASGEVKTPPASSQYFVIGGDSGSNGSVQSPMVGAISTARLYSKALTAKQVSMLANRELPVIDKSKPEIRLAAAPASEGTLNVDYTVPAAQAADNSTIAVLTAVVKDPDGNEILKLGGDGSETEETTFRPEKAGTYQLSFTAADPAGNTETKSFSIEVKAGDRSKLDEAIIRAASISNEELATYTEESIGRMMAALQKAMEVTSATGQEEIDAVTKELNDAIDGLEKKQEKPQVDKTQLNELYEAVKGITGEGYTAESYKTLDEARTKALEIINSDTADQEAVDAAYAELLSAKDALSAAEIQKYMELVLQAAEAADTADASKEALEAFHTAVEELRGLLEDSNAKTHVKAAKAIGVIRAMGGLNPDTVNAEGLKLAVQAAEVLNQAAYTVSSWSVFETACLEAQGLLDKLEEAVACDLDQEISDPAVIPEADGLNPEPEKSSGEIVDAEKVDAAIENLGAAVMELTEKPVELLAKLNASIAKADVVLANTESYTPDSLKGLQEARDAAKVLADAGEGNEEEMLQVLGTLDTLLGQVKNRADKTELVIALSKASLVKEAEYTKESLKAFKKAFEDAKAVNEDLNVSDQAVVDQAVKTLEESMEKLVKIEDNSGNNGGNNGNQNGGDQGQNGGNNSQSGSNNNQNGGSQNNGNSSQGGSNKPVQQASGTNSSAVKAVKTGDNSSFLLLAVLAMAGLAGAASAVVLRKKQR</sequence>
<evidence type="ECO:0000256" key="2">
    <source>
        <dbReference type="ARBA" id="ARBA00022525"/>
    </source>
</evidence>
<evidence type="ECO:0000256" key="3">
    <source>
        <dbReference type="ARBA" id="ARBA00022723"/>
    </source>
</evidence>
<dbReference type="OrthoDB" id="1645838at2"/>
<dbReference type="PROSITE" id="PS50853">
    <property type="entry name" value="FN3"/>
    <property type="match status" value="1"/>
</dbReference>
<dbReference type="RefSeq" id="WP_055151680.1">
    <property type="nucleotide sequence ID" value="NZ_CYZU01000007.1"/>
</dbReference>
<evidence type="ECO:0000313" key="16">
    <source>
        <dbReference type="Proteomes" id="UP000095544"/>
    </source>
</evidence>
<feature type="domain" description="Fibronectin type-III" evidence="14">
    <location>
        <begin position="380"/>
        <end position="487"/>
    </location>
</feature>
<dbReference type="InterPro" id="IPR050884">
    <property type="entry name" value="CNP_phosphodiesterase-III"/>
</dbReference>
<feature type="signal peptide" evidence="12">
    <location>
        <begin position="1"/>
        <end position="30"/>
    </location>
</feature>
<keyword evidence="3" id="KW-0479">Metal-binding</keyword>
<dbReference type="InterPro" id="IPR006558">
    <property type="entry name" value="LamG-like"/>
</dbReference>
<dbReference type="PANTHER" id="PTHR42988">
    <property type="entry name" value="PHOSPHOHYDROLASE"/>
    <property type="match status" value="1"/>
</dbReference>
<dbReference type="SUPFAM" id="SSF49899">
    <property type="entry name" value="Concanavalin A-like lectins/glucanases"/>
    <property type="match status" value="1"/>
</dbReference>
<keyword evidence="7" id="KW-0572">Peptidoglycan-anchor</keyword>
<evidence type="ECO:0000256" key="5">
    <source>
        <dbReference type="ARBA" id="ARBA00022801"/>
    </source>
</evidence>
<evidence type="ECO:0000256" key="4">
    <source>
        <dbReference type="ARBA" id="ARBA00022729"/>
    </source>
</evidence>
<evidence type="ECO:0000313" key="15">
    <source>
        <dbReference type="EMBL" id="CUO02041.1"/>
    </source>
</evidence>
<evidence type="ECO:0000256" key="7">
    <source>
        <dbReference type="ARBA" id="ARBA00023088"/>
    </source>
</evidence>
<dbReference type="Pfam" id="PF13385">
    <property type="entry name" value="Laminin_G_3"/>
    <property type="match status" value="1"/>
</dbReference>
<keyword evidence="11" id="KW-0472">Membrane</keyword>
<dbReference type="Gene3D" id="2.60.120.200">
    <property type="match status" value="1"/>
</dbReference>
<dbReference type="InterPro" id="IPR029052">
    <property type="entry name" value="Metallo-depent_PP-like"/>
</dbReference>
<dbReference type="GO" id="GO:0046872">
    <property type="term" value="F:metal ion binding"/>
    <property type="evidence" value="ECO:0007669"/>
    <property type="project" value="UniProtKB-KW"/>
</dbReference>
<feature type="compositionally biased region" description="Polar residues" evidence="10">
    <location>
        <begin position="1319"/>
        <end position="1331"/>
    </location>
</feature>
<keyword evidence="6" id="KW-0408">Iron</keyword>
<dbReference type="SMART" id="SM00560">
    <property type="entry name" value="LamGL"/>
    <property type="match status" value="1"/>
</dbReference>
<evidence type="ECO:0000256" key="12">
    <source>
        <dbReference type="SAM" id="SignalP"/>
    </source>
</evidence>
<dbReference type="Gene3D" id="1.20.1270.90">
    <property type="entry name" value="AF1782-like"/>
    <property type="match status" value="3"/>
</dbReference>
<evidence type="ECO:0000256" key="11">
    <source>
        <dbReference type="SAM" id="Phobius"/>
    </source>
</evidence>
<accession>A0A174BLT8</accession>
<name>A0A174BLT8_9FIRM</name>
<dbReference type="CDD" id="cd00063">
    <property type="entry name" value="FN3"/>
    <property type="match status" value="1"/>
</dbReference>
<dbReference type="EMBL" id="CYZU01000007">
    <property type="protein sequence ID" value="CUO02041.1"/>
    <property type="molecule type" value="Genomic_DNA"/>
</dbReference>
<dbReference type="InterPro" id="IPR019931">
    <property type="entry name" value="LPXTG_anchor"/>
</dbReference>
<dbReference type="InterPro" id="IPR013320">
    <property type="entry name" value="ConA-like_dom_sf"/>
</dbReference>
<feature type="region of interest" description="Disordered" evidence="10">
    <location>
        <begin position="1268"/>
        <end position="1332"/>
    </location>
</feature>
<dbReference type="Gene3D" id="3.60.21.10">
    <property type="match status" value="1"/>
</dbReference>
<gene>
    <name evidence="15" type="ORF">ERS852491_01075</name>
</gene>
<keyword evidence="4 12" id="KW-0732">Signal</keyword>
<evidence type="ECO:0000256" key="9">
    <source>
        <dbReference type="ARBA" id="ARBA00025742"/>
    </source>
</evidence>
<dbReference type="Pfam" id="PF00149">
    <property type="entry name" value="Metallophos"/>
    <property type="match status" value="1"/>
</dbReference>